<feature type="signal peptide" evidence="1">
    <location>
        <begin position="1"/>
        <end position="37"/>
    </location>
</feature>
<organism evidence="2">
    <name type="scientific">Anopheles braziliensis</name>
    <dbReference type="NCBI Taxonomy" id="58242"/>
    <lineage>
        <taxon>Eukaryota</taxon>
        <taxon>Metazoa</taxon>
        <taxon>Ecdysozoa</taxon>
        <taxon>Arthropoda</taxon>
        <taxon>Hexapoda</taxon>
        <taxon>Insecta</taxon>
        <taxon>Pterygota</taxon>
        <taxon>Neoptera</taxon>
        <taxon>Endopterygota</taxon>
        <taxon>Diptera</taxon>
        <taxon>Nematocera</taxon>
        <taxon>Culicoidea</taxon>
        <taxon>Culicidae</taxon>
        <taxon>Anophelinae</taxon>
        <taxon>Anopheles</taxon>
    </lineage>
</organism>
<accession>A0A2M3ZS22</accession>
<protein>
    <submittedName>
        <fullName evidence="2">Putative secreted peptide</fullName>
    </submittedName>
</protein>
<feature type="chain" id="PRO_5042582593" evidence="1">
    <location>
        <begin position="38"/>
        <end position="85"/>
    </location>
</feature>
<name>A0A2M3ZS22_9DIPT</name>
<dbReference type="EMBL" id="GGFM01010578">
    <property type="protein sequence ID" value="MBW31329.1"/>
    <property type="molecule type" value="Transcribed_RNA"/>
</dbReference>
<evidence type="ECO:0000313" key="2">
    <source>
        <dbReference type="EMBL" id="MBW31329.1"/>
    </source>
</evidence>
<keyword evidence="1" id="KW-0732">Signal</keyword>
<sequence>MICVACCCCCCCCCWIASTCCCCALLTTCCPVTTVMGCDWLTTVTTPVLPWEEATSTVVLLPPLLVAPVADAFAAAAVPVAISCC</sequence>
<proteinExistence type="predicted"/>
<dbReference type="AlphaFoldDB" id="A0A2M3ZS22"/>
<evidence type="ECO:0000256" key="1">
    <source>
        <dbReference type="SAM" id="SignalP"/>
    </source>
</evidence>
<reference evidence="2" key="1">
    <citation type="submission" date="2018-01" db="EMBL/GenBank/DDBJ databases">
        <title>An insight into the sialome of Amazonian anophelines.</title>
        <authorList>
            <person name="Ribeiro J.M."/>
            <person name="Scarpassa V."/>
            <person name="Calvo E."/>
        </authorList>
    </citation>
    <scope>NUCLEOTIDE SEQUENCE</scope>
    <source>
        <tissue evidence="2">Salivary glands</tissue>
    </source>
</reference>